<accession>A0A345UIU2</accession>
<feature type="domain" description="OmpA-like" evidence="3">
    <location>
        <begin position="93"/>
        <end position="220"/>
    </location>
</feature>
<dbReference type="Gene3D" id="3.30.1330.60">
    <property type="entry name" value="OmpA-like domain"/>
    <property type="match status" value="1"/>
</dbReference>
<dbReference type="Pfam" id="PF00691">
    <property type="entry name" value="OmpA"/>
    <property type="match status" value="1"/>
</dbReference>
<dbReference type="InterPro" id="IPR050330">
    <property type="entry name" value="Bact_OuterMem_StrucFunc"/>
</dbReference>
<dbReference type="GO" id="GO:0016020">
    <property type="term" value="C:membrane"/>
    <property type="evidence" value="ECO:0007669"/>
    <property type="project" value="UniProtKB-UniRule"/>
</dbReference>
<evidence type="ECO:0000313" key="4">
    <source>
        <dbReference type="EMBL" id="AXJ00394.1"/>
    </source>
</evidence>
<keyword evidence="2" id="KW-0812">Transmembrane</keyword>
<keyword evidence="5" id="KW-1185">Reference proteome</keyword>
<dbReference type="PANTHER" id="PTHR30329">
    <property type="entry name" value="STATOR ELEMENT OF FLAGELLAR MOTOR COMPLEX"/>
    <property type="match status" value="1"/>
</dbReference>
<dbReference type="KEGG" id="cprv:CYPRO_1129"/>
<evidence type="ECO:0000259" key="3">
    <source>
        <dbReference type="PROSITE" id="PS51123"/>
    </source>
</evidence>
<dbReference type="AlphaFoldDB" id="A0A345UIU2"/>
<evidence type="ECO:0000256" key="1">
    <source>
        <dbReference type="PROSITE-ProRule" id="PRU00473"/>
    </source>
</evidence>
<gene>
    <name evidence="4" type="ORF">CYPRO_1129</name>
</gene>
<feature type="transmembrane region" description="Helical" evidence="2">
    <location>
        <begin position="20"/>
        <end position="41"/>
    </location>
</feature>
<evidence type="ECO:0000313" key="5">
    <source>
        <dbReference type="Proteomes" id="UP000254808"/>
    </source>
</evidence>
<proteinExistence type="predicted"/>
<dbReference type="OrthoDB" id="9815217at2"/>
<dbReference type="InterPro" id="IPR006665">
    <property type="entry name" value="OmpA-like"/>
</dbReference>
<organism evidence="4 5">
    <name type="scientific">Cyclonatronum proteinivorum</name>
    <dbReference type="NCBI Taxonomy" id="1457365"/>
    <lineage>
        <taxon>Bacteria</taxon>
        <taxon>Pseudomonadati</taxon>
        <taxon>Balneolota</taxon>
        <taxon>Balneolia</taxon>
        <taxon>Balneolales</taxon>
        <taxon>Cyclonatronaceae</taxon>
        <taxon>Cyclonatronum</taxon>
    </lineage>
</organism>
<protein>
    <submittedName>
        <fullName evidence="4">Chemotaxis protein MotB</fullName>
    </submittedName>
</protein>
<dbReference type="PROSITE" id="PS51123">
    <property type="entry name" value="OMPA_2"/>
    <property type="match status" value="1"/>
</dbReference>
<name>A0A345UIU2_9BACT</name>
<keyword evidence="2" id="KW-1133">Transmembrane helix</keyword>
<dbReference type="PANTHER" id="PTHR30329:SF21">
    <property type="entry name" value="LIPOPROTEIN YIAD-RELATED"/>
    <property type="match status" value="1"/>
</dbReference>
<evidence type="ECO:0000256" key="2">
    <source>
        <dbReference type="SAM" id="Phobius"/>
    </source>
</evidence>
<sequence length="220" mass="25659">MRFRPTDDNEGFTNESWQTSFLDIFMLLLAFFIILAGLARYDMRIFDDDARGLRSLIQGTMRVQTPIDELRFDMQDALSAEIGSQMLQLDSDRDEMRLSFTDARFFETARAELLPEGKALIDRIMEVMAELKFYQYYIDVEGHTDNRPISTLQFPSNWELSAARASNIIRYFMEQGFEPSRLKASGYAETRPIVPNQDEFGNDLPDNQALNRRVVIRIYY</sequence>
<dbReference type="CDD" id="cd07185">
    <property type="entry name" value="OmpA_C-like"/>
    <property type="match status" value="1"/>
</dbReference>
<keyword evidence="1 2" id="KW-0472">Membrane</keyword>
<dbReference type="Proteomes" id="UP000254808">
    <property type="component" value="Chromosome"/>
</dbReference>
<dbReference type="EMBL" id="CP027806">
    <property type="protein sequence ID" value="AXJ00394.1"/>
    <property type="molecule type" value="Genomic_DNA"/>
</dbReference>
<dbReference type="RefSeq" id="WP_114983671.1">
    <property type="nucleotide sequence ID" value="NZ_CP027806.1"/>
</dbReference>
<dbReference type="SUPFAM" id="SSF103088">
    <property type="entry name" value="OmpA-like"/>
    <property type="match status" value="1"/>
</dbReference>
<dbReference type="InterPro" id="IPR036737">
    <property type="entry name" value="OmpA-like_sf"/>
</dbReference>
<reference evidence="4 5" key="1">
    <citation type="submission" date="2018-03" db="EMBL/GenBank/DDBJ databases">
        <title>Phenotypic and genomic properties of Cyclonatronum proteinivorum gen. nov., sp. nov., a haloalkaliphilic bacteroidete from soda lakes possessing Na+-translocating rhodopsin.</title>
        <authorList>
            <person name="Toshchakov S.V."/>
            <person name="Korzhenkov A."/>
            <person name="Samarov N.I."/>
            <person name="Kublanov I.V."/>
            <person name="Muntyan M.S."/>
            <person name="Sorokin D.Y."/>
        </authorList>
    </citation>
    <scope>NUCLEOTIDE SEQUENCE [LARGE SCALE GENOMIC DNA]</scope>
    <source>
        <strain evidence="4 5">Omega</strain>
    </source>
</reference>